<dbReference type="GO" id="GO:0005829">
    <property type="term" value="C:cytosol"/>
    <property type="evidence" value="ECO:0007669"/>
    <property type="project" value="TreeGrafter"/>
</dbReference>
<gene>
    <name evidence="4" type="ORF">MYP_1292</name>
</gene>
<dbReference type="InterPro" id="IPR051159">
    <property type="entry name" value="Hexapeptide_acetyltransf"/>
</dbReference>
<keyword evidence="3" id="KW-0677">Repeat</keyword>
<dbReference type="GO" id="GO:0008374">
    <property type="term" value="F:O-acyltransferase activity"/>
    <property type="evidence" value="ECO:0007669"/>
    <property type="project" value="TreeGrafter"/>
</dbReference>
<dbReference type="PANTHER" id="PTHR23416:SF23">
    <property type="entry name" value="ACETYLTRANSFERASE C18B11.09C-RELATED"/>
    <property type="match status" value="1"/>
</dbReference>
<keyword evidence="5" id="KW-1185">Reference proteome</keyword>
<dbReference type="PANTHER" id="PTHR23416">
    <property type="entry name" value="SIALIC ACID SYNTHASE-RELATED"/>
    <property type="match status" value="1"/>
</dbReference>
<dbReference type="InterPro" id="IPR011004">
    <property type="entry name" value="Trimer_LpxA-like_sf"/>
</dbReference>
<name>A0A098LC92_9BACT</name>
<dbReference type="InterPro" id="IPR018357">
    <property type="entry name" value="Hexapep_transf_CS"/>
</dbReference>
<dbReference type="eggNOG" id="COG0110">
    <property type="taxonomic scope" value="Bacteria"/>
</dbReference>
<comment type="similarity">
    <text evidence="1">Belongs to the transferase hexapeptide repeat family.</text>
</comment>
<dbReference type="AlphaFoldDB" id="A0A098LC92"/>
<proteinExistence type="inferred from homology"/>
<dbReference type="CDD" id="cd05825">
    <property type="entry name" value="LbH_wcaF_like"/>
    <property type="match status" value="1"/>
</dbReference>
<dbReference type="Proteomes" id="UP000030185">
    <property type="component" value="Unassembled WGS sequence"/>
</dbReference>
<dbReference type="NCBIfam" id="NF007797">
    <property type="entry name" value="PRK10502.1"/>
    <property type="match status" value="1"/>
</dbReference>
<sequence>MMDIDYQHLNTFSVPHNFRGKSGVIVQLWWIVEALFFNPSPQILYGWRRFLLRLFGAKVGKGVIIRPSVKTTYPWKVSIGDYSWIGDHVVLYSLGDISIGSNTVISQKSYLCTGSHDFEKTTFDIFAKEIIVEDEAWIASDVFIAPGVTVGRGAVVGARSSVFKNIEGGYVYAGNPLRKIKRRNDILADVK</sequence>
<evidence type="ECO:0000313" key="5">
    <source>
        <dbReference type="Proteomes" id="UP000030185"/>
    </source>
</evidence>
<evidence type="ECO:0000256" key="2">
    <source>
        <dbReference type="ARBA" id="ARBA00022679"/>
    </source>
</evidence>
<evidence type="ECO:0000256" key="1">
    <source>
        <dbReference type="ARBA" id="ARBA00007274"/>
    </source>
</evidence>
<accession>A0A098LC92</accession>
<evidence type="ECO:0000256" key="3">
    <source>
        <dbReference type="ARBA" id="ARBA00022737"/>
    </source>
</evidence>
<dbReference type="RefSeq" id="WP_304627168.1">
    <property type="nucleotide sequence ID" value="NZ_BBLT01000002.1"/>
</dbReference>
<reference evidence="4 5" key="1">
    <citation type="submission" date="2014-09" db="EMBL/GenBank/DDBJ databases">
        <title>Sporocytophaga myxococcoides PG-01 genome sequencing.</title>
        <authorList>
            <person name="Liu L."/>
            <person name="Gao P.J."/>
            <person name="Chen G.J."/>
            <person name="Wang L.S."/>
        </authorList>
    </citation>
    <scope>NUCLEOTIDE SEQUENCE [LARGE SCALE GENOMIC DNA]</scope>
    <source>
        <strain evidence="4 5">PG-01</strain>
    </source>
</reference>
<dbReference type="Gene3D" id="2.160.10.10">
    <property type="entry name" value="Hexapeptide repeat proteins"/>
    <property type="match status" value="1"/>
</dbReference>
<dbReference type="STRING" id="153721.MYP_1292"/>
<keyword evidence="2 4" id="KW-0808">Transferase</keyword>
<evidence type="ECO:0000313" key="4">
    <source>
        <dbReference type="EMBL" id="GAL84064.1"/>
    </source>
</evidence>
<organism evidence="4 5">
    <name type="scientific">Sporocytophaga myxococcoides</name>
    <dbReference type="NCBI Taxonomy" id="153721"/>
    <lineage>
        <taxon>Bacteria</taxon>
        <taxon>Pseudomonadati</taxon>
        <taxon>Bacteroidota</taxon>
        <taxon>Cytophagia</taxon>
        <taxon>Cytophagales</taxon>
        <taxon>Cytophagaceae</taxon>
        <taxon>Sporocytophaga</taxon>
    </lineage>
</organism>
<comment type="caution">
    <text evidence="4">The sequence shown here is derived from an EMBL/GenBank/DDBJ whole genome shotgun (WGS) entry which is preliminary data.</text>
</comment>
<dbReference type="SUPFAM" id="SSF51161">
    <property type="entry name" value="Trimeric LpxA-like enzymes"/>
    <property type="match status" value="1"/>
</dbReference>
<protein>
    <submittedName>
        <fullName evidence="4">Putative colanic acid biosynthesis acetyltransferase WcaF</fullName>
    </submittedName>
</protein>
<dbReference type="EMBL" id="BBLT01000002">
    <property type="protein sequence ID" value="GAL84064.1"/>
    <property type="molecule type" value="Genomic_DNA"/>
</dbReference>
<dbReference type="PROSITE" id="PS00101">
    <property type="entry name" value="HEXAPEP_TRANSFERASES"/>
    <property type="match status" value="1"/>
</dbReference>